<sequence length="145" mass="16266">MDSLALSSLLLYPTPDEWTAYTSGAFDYRFVNGVYQLLVGRKWSNITLFNEASVTHIKTLFDEFKLLVPNALCPLMTPMVSRKLPIAFSSIMASISRQYVSSMISHVVEDFEQVYITYLQAQRPCVNHSVQAKLAVCSLVKGCST</sequence>
<keyword evidence="2" id="KW-1185">Reference proteome</keyword>
<name>A0A168ST31_ABSGL</name>
<reference evidence="1" key="1">
    <citation type="submission" date="2016-04" db="EMBL/GenBank/DDBJ databases">
        <authorList>
            <person name="Evans L.H."/>
            <person name="Alamgir A."/>
            <person name="Owens N."/>
            <person name="Weber N.D."/>
            <person name="Virtaneva K."/>
            <person name="Barbian K."/>
            <person name="Babar A."/>
            <person name="Rosenke K."/>
        </authorList>
    </citation>
    <scope>NUCLEOTIDE SEQUENCE [LARGE SCALE GENOMIC DNA]</scope>
    <source>
        <strain evidence="1">CBS 101.48</strain>
    </source>
</reference>
<accession>A0A168ST31</accession>
<dbReference type="InParanoid" id="A0A168ST31"/>
<dbReference type="Proteomes" id="UP000078561">
    <property type="component" value="Unassembled WGS sequence"/>
</dbReference>
<protein>
    <submittedName>
        <fullName evidence="1">Uncharacterized protein</fullName>
    </submittedName>
</protein>
<proteinExistence type="predicted"/>
<dbReference type="AlphaFoldDB" id="A0A168ST31"/>
<organism evidence="1">
    <name type="scientific">Absidia glauca</name>
    <name type="common">Pin mould</name>
    <dbReference type="NCBI Taxonomy" id="4829"/>
    <lineage>
        <taxon>Eukaryota</taxon>
        <taxon>Fungi</taxon>
        <taxon>Fungi incertae sedis</taxon>
        <taxon>Mucoromycota</taxon>
        <taxon>Mucoromycotina</taxon>
        <taxon>Mucoromycetes</taxon>
        <taxon>Mucorales</taxon>
        <taxon>Cunninghamellaceae</taxon>
        <taxon>Absidia</taxon>
    </lineage>
</organism>
<dbReference type="OrthoDB" id="2300015at2759"/>
<evidence type="ECO:0000313" key="2">
    <source>
        <dbReference type="Proteomes" id="UP000078561"/>
    </source>
</evidence>
<dbReference type="EMBL" id="LT554937">
    <property type="protein sequence ID" value="SAM08890.1"/>
    <property type="molecule type" value="Genomic_DNA"/>
</dbReference>
<gene>
    <name evidence="1" type="primary">ABSGL_14556.1 scaffold 14663</name>
</gene>
<evidence type="ECO:0000313" key="1">
    <source>
        <dbReference type="EMBL" id="SAM08890.1"/>
    </source>
</evidence>
<dbReference type="STRING" id="4829.A0A168ST31"/>